<gene>
    <name evidence="2" type="ORF">LCGC14_1975540</name>
</gene>
<accession>A0A0F9FAX4</accession>
<keyword evidence="1" id="KW-1133">Transmembrane helix</keyword>
<reference evidence="2" key="1">
    <citation type="journal article" date="2015" name="Nature">
        <title>Complex archaea that bridge the gap between prokaryotes and eukaryotes.</title>
        <authorList>
            <person name="Spang A."/>
            <person name="Saw J.H."/>
            <person name="Jorgensen S.L."/>
            <person name="Zaremba-Niedzwiedzka K."/>
            <person name="Martijn J."/>
            <person name="Lind A.E."/>
            <person name="van Eijk R."/>
            <person name="Schleper C."/>
            <person name="Guy L."/>
            <person name="Ettema T.J."/>
        </authorList>
    </citation>
    <scope>NUCLEOTIDE SEQUENCE</scope>
</reference>
<feature type="transmembrane region" description="Helical" evidence="1">
    <location>
        <begin position="48"/>
        <end position="67"/>
    </location>
</feature>
<name>A0A0F9FAX4_9ZZZZ</name>
<dbReference type="EMBL" id="LAZR01021999">
    <property type="protein sequence ID" value="KKL83363.1"/>
    <property type="molecule type" value="Genomic_DNA"/>
</dbReference>
<sequence>MLLSASFFYDYSLLDVVLRVIHIIIWILFITGSYSLRTDEREFNGVKFLQILGFLLLSLTISNIFLPSVRLTSLSPIGFYFYLILLNLVNDIARIMVGVGLVRF</sequence>
<feature type="transmembrane region" description="Helical" evidence="1">
    <location>
        <begin position="79"/>
        <end position="102"/>
    </location>
</feature>
<feature type="transmembrane region" description="Helical" evidence="1">
    <location>
        <begin position="16"/>
        <end position="36"/>
    </location>
</feature>
<comment type="caution">
    <text evidence="2">The sequence shown here is derived from an EMBL/GenBank/DDBJ whole genome shotgun (WGS) entry which is preliminary data.</text>
</comment>
<keyword evidence="1" id="KW-0812">Transmembrane</keyword>
<feature type="non-terminal residue" evidence="2">
    <location>
        <position position="104"/>
    </location>
</feature>
<protein>
    <submittedName>
        <fullName evidence="2">Uncharacterized protein</fullName>
    </submittedName>
</protein>
<organism evidence="2">
    <name type="scientific">marine sediment metagenome</name>
    <dbReference type="NCBI Taxonomy" id="412755"/>
    <lineage>
        <taxon>unclassified sequences</taxon>
        <taxon>metagenomes</taxon>
        <taxon>ecological metagenomes</taxon>
    </lineage>
</organism>
<keyword evidence="1" id="KW-0472">Membrane</keyword>
<evidence type="ECO:0000256" key="1">
    <source>
        <dbReference type="SAM" id="Phobius"/>
    </source>
</evidence>
<proteinExistence type="predicted"/>
<evidence type="ECO:0000313" key="2">
    <source>
        <dbReference type="EMBL" id="KKL83363.1"/>
    </source>
</evidence>
<dbReference type="AlphaFoldDB" id="A0A0F9FAX4"/>